<sequence>MTPRAMLFTGAGQPLQSLPQSTVPPTGAEVRVRMLCCTLCRSDLATYTGQRIEPTPTILGHEVVGEIESFGPAANRSDATGQVASIGDRITWAIVAACGSCFYCERDLPQKCERGVKYGHHRTSPDHPNGGGLADAITLVPGTEWFRVPDNLSTPVASLANCAGATVAAVLEAAGPVAGQTVLIYGAGLLGLLACAMIAAHGARAVIAVDPDRGSRERAIAFGATHTLDPNDPAFDSDLREIVGPRGGDVALELAGRAETVGACLGRVRTGGVVVLAGTVSPTPAVSLDPQQFVRRMLTLRGIHNYQSRHLRAALDFLAGPGKVYPLESLIAETFPLDRVVDAFSAAQHHTGRRVAVTSSSPPEVPGPSRDSL</sequence>
<feature type="region of interest" description="Disordered" evidence="9">
    <location>
        <begin position="352"/>
        <end position="373"/>
    </location>
</feature>
<evidence type="ECO:0000256" key="3">
    <source>
        <dbReference type="ARBA" id="ARBA00013190"/>
    </source>
</evidence>
<evidence type="ECO:0000259" key="11">
    <source>
        <dbReference type="Pfam" id="PF08240"/>
    </source>
</evidence>
<feature type="domain" description="Alcohol dehydrogenase-like C-terminal" evidence="10">
    <location>
        <begin position="190"/>
        <end position="319"/>
    </location>
</feature>
<keyword evidence="13" id="KW-1185">Reference proteome</keyword>
<keyword evidence="6" id="KW-0560">Oxidoreductase</keyword>
<evidence type="ECO:0000256" key="4">
    <source>
        <dbReference type="ARBA" id="ARBA00022723"/>
    </source>
</evidence>
<evidence type="ECO:0000313" key="12">
    <source>
        <dbReference type="EMBL" id="QEL14681.1"/>
    </source>
</evidence>
<dbReference type="AlphaFoldDB" id="A0A5C1A6A1"/>
<dbReference type="PANTHER" id="PTHR42940:SF3">
    <property type="entry name" value="ALCOHOL DEHYDROGENASE 1-RELATED"/>
    <property type="match status" value="1"/>
</dbReference>
<dbReference type="CDD" id="cd08231">
    <property type="entry name" value="MDR_TM0436_like"/>
    <property type="match status" value="1"/>
</dbReference>
<dbReference type="InterPro" id="IPR013149">
    <property type="entry name" value="ADH-like_C"/>
</dbReference>
<comment type="similarity">
    <text evidence="2 8">Belongs to the zinc-containing alcohol dehydrogenase family.</text>
</comment>
<dbReference type="EMBL" id="CP042425">
    <property type="protein sequence ID" value="QEL14681.1"/>
    <property type="molecule type" value="Genomic_DNA"/>
</dbReference>
<dbReference type="Gene3D" id="3.40.50.720">
    <property type="entry name" value="NAD(P)-binding Rossmann-like Domain"/>
    <property type="match status" value="1"/>
</dbReference>
<dbReference type="Gene3D" id="3.90.180.10">
    <property type="entry name" value="Medium-chain alcohol dehydrogenases, catalytic domain"/>
    <property type="match status" value="1"/>
</dbReference>
<accession>A0A5C1A6A1</accession>
<comment type="cofactor">
    <cofactor evidence="1 8">
        <name>Zn(2+)</name>
        <dbReference type="ChEBI" id="CHEBI:29105"/>
    </cofactor>
</comment>
<dbReference type="RefSeq" id="WP_168218861.1">
    <property type="nucleotide sequence ID" value="NZ_CP042425.1"/>
</dbReference>
<feature type="domain" description="Alcohol dehydrogenase-like N-terminal" evidence="11">
    <location>
        <begin position="29"/>
        <end position="149"/>
    </location>
</feature>
<evidence type="ECO:0000256" key="2">
    <source>
        <dbReference type="ARBA" id="ARBA00008072"/>
    </source>
</evidence>
<protein>
    <recommendedName>
        <fullName evidence="3">alcohol dehydrogenase</fullName>
        <ecNumber evidence="3">1.1.1.1</ecNumber>
    </recommendedName>
</protein>
<evidence type="ECO:0000256" key="5">
    <source>
        <dbReference type="ARBA" id="ARBA00022833"/>
    </source>
</evidence>
<dbReference type="InterPro" id="IPR002328">
    <property type="entry name" value="ADH_Zn_CS"/>
</dbReference>
<dbReference type="InterPro" id="IPR011032">
    <property type="entry name" value="GroES-like_sf"/>
</dbReference>
<proteinExistence type="inferred from homology"/>
<evidence type="ECO:0000256" key="6">
    <source>
        <dbReference type="ARBA" id="ARBA00023002"/>
    </source>
</evidence>
<dbReference type="InterPro" id="IPR036291">
    <property type="entry name" value="NAD(P)-bd_dom_sf"/>
</dbReference>
<evidence type="ECO:0000313" key="13">
    <source>
        <dbReference type="Proteomes" id="UP000324974"/>
    </source>
</evidence>
<evidence type="ECO:0000256" key="7">
    <source>
        <dbReference type="ARBA" id="ARBA00023027"/>
    </source>
</evidence>
<dbReference type="PROSITE" id="PS00059">
    <property type="entry name" value="ADH_ZINC"/>
    <property type="match status" value="1"/>
</dbReference>
<dbReference type="GO" id="GO:0004022">
    <property type="term" value="F:alcohol dehydrogenase (NAD+) activity"/>
    <property type="evidence" value="ECO:0007669"/>
    <property type="project" value="UniProtKB-EC"/>
</dbReference>
<dbReference type="PANTHER" id="PTHR42940">
    <property type="entry name" value="ALCOHOL DEHYDROGENASE 1-RELATED"/>
    <property type="match status" value="1"/>
</dbReference>
<evidence type="ECO:0000259" key="10">
    <source>
        <dbReference type="Pfam" id="PF00107"/>
    </source>
</evidence>
<evidence type="ECO:0000256" key="9">
    <source>
        <dbReference type="SAM" id="MobiDB-lite"/>
    </source>
</evidence>
<organism evidence="12 13">
    <name type="scientific">Limnoglobus roseus</name>
    <dbReference type="NCBI Taxonomy" id="2598579"/>
    <lineage>
        <taxon>Bacteria</taxon>
        <taxon>Pseudomonadati</taxon>
        <taxon>Planctomycetota</taxon>
        <taxon>Planctomycetia</taxon>
        <taxon>Gemmatales</taxon>
        <taxon>Gemmataceae</taxon>
        <taxon>Limnoglobus</taxon>
    </lineage>
</organism>
<keyword evidence="5 8" id="KW-0862">Zinc</keyword>
<dbReference type="Pfam" id="PF08240">
    <property type="entry name" value="ADH_N"/>
    <property type="match status" value="1"/>
</dbReference>
<dbReference type="GO" id="GO:0008270">
    <property type="term" value="F:zinc ion binding"/>
    <property type="evidence" value="ECO:0007669"/>
    <property type="project" value="InterPro"/>
</dbReference>
<reference evidence="13" key="1">
    <citation type="submission" date="2019-08" db="EMBL/GenBank/DDBJ databases">
        <title>Limnoglobus roseus gen. nov., sp. nov., a novel freshwater planctomycete with a giant genome from the family Gemmataceae.</title>
        <authorList>
            <person name="Kulichevskaya I.S."/>
            <person name="Naumoff D.G."/>
            <person name="Miroshnikov K."/>
            <person name="Ivanova A."/>
            <person name="Philippov D.A."/>
            <person name="Hakobyan A."/>
            <person name="Rijpstra I.C."/>
            <person name="Sinninghe Damste J.S."/>
            <person name="Liesack W."/>
            <person name="Dedysh S.N."/>
        </authorList>
    </citation>
    <scope>NUCLEOTIDE SEQUENCE [LARGE SCALE GENOMIC DNA]</scope>
    <source>
        <strain evidence="13">PX52</strain>
    </source>
</reference>
<keyword evidence="4 8" id="KW-0479">Metal-binding</keyword>
<keyword evidence="7" id="KW-0520">NAD</keyword>
<dbReference type="SUPFAM" id="SSF51735">
    <property type="entry name" value="NAD(P)-binding Rossmann-fold domains"/>
    <property type="match status" value="1"/>
</dbReference>
<evidence type="ECO:0000256" key="8">
    <source>
        <dbReference type="RuleBase" id="RU361277"/>
    </source>
</evidence>
<name>A0A5C1A6A1_9BACT</name>
<evidence type="ECO:0000256" key="1">
    <source>
        <dbReference type="ARBA" id="ARBA00001947"/>
    </source>
</evidence>
<dbReference type="SUPFAM" id="SSF50129">
    <property type="entry name" value="GroES-like"/>
    <property type="match status" value="1"/>
</dbReference>
<dbReference type="NCBIfam" id="TIGR03366">
    <property type="entry name" value="HpnZ_proposed"/>
    <property type="match status" value="1"/>
</dbReference>
<dbReference type="Pfam" id="PF00107">
    <property type="entry name" value="ADH_zinc_N"/>
    <property type="match status" value="1"/>
</dbReference>
<dbReference type="InterPro" id="IPR017743">
    <property type="entry name" value="ADH_phosphonate_catab-assoc"/>
</dbReference>
<dbReference type="EC" id="1.1.1.1" evidence="3"/>
<dbReference type="GO" id="GO:0005737">
    <property type="term" value="C:cytoplasm"/>
    <property type="evidence" value="ECO:0007669"/>
    <property type="project" value="TreeGrafter"/>
</dbReference>
<dbReference type="KEGG" id="lrs:PX52LOC_01574"/>
<gene>
    <name evidence="12" type="ORF">PX52LOC_01574</name>
</gene>
<dbReference type="InterPro" id="IPR013154">
    <property type="entry name" value="ADH-like_N"/>
</dbReference>
<dbReference type="Proteomes" id="UP000324974">
    <property type="component" value="Chromosome"/>
</dbReference>